<protein>
    <submittedName>
        <fullName evidence="2">EAL domain-containing protein</fullName>
    </submittedName>
</protein>
<dbReference type="RefSeq" id="WP_160499461.1">
    <property type="nucleotide sequence ID" value="NZ_WUBI01000003.1"/>
</dbReference>
<feature type="domain" description="EAL" evidence="1">
    <location>
        <begin position="98"/>
        <end position="346"/>
    </location>
</feature>
<proteinExistence type="predicted"/>
<dbReference type="Gene3D" id="3.20.20.450">
    <property type="entry name" value="EAL domain"/>
    <property type="match status" value="1"/>
</dbReference>
<comment type="caution">
    <text evidence="2">The sequence shown here is derived from an EMBL/GenBank/DDBJ whole genome shotgun (WGS) entry which is preliminary data.</text>
</comment>
<dbReference type="Pfam" id="PF00563">
    <property type="entry name" value="EAL"/>
    <property type="match status" value="1"/>
</dbReference>
<dbReference type="InterPro" id="IPR001633">
    <property type="entry name" value="EAL_dom"/>
</dbReference>
<dbReference type="AlphaFoldDB" id="A0A7X3LJY2"/>
<name>A0A7X3LJY2_9BACL</name>
<dbReference type="PANTHER" id="PTHR33121:SF15">
    <property type="entry name" value="BLUE LIGHT- AND TEMPERATURE-REGULATED ANTIREPRESSOR BLUF"/>
    <property type="match status" value="1"/>
</dbReference>
<reference evidence="2 3" key="1">
    <citation type="submission" date="2019-12" db="EMBL/GenBank/DDBJ databases">
        <title>Paenibacillus sp. nov., an endophytic bacterium isolated from the stem of Dendrobium.</title>
        <authorList>
            <person name="Zhao R."/>
        </authorList>
    </citation>
    <scope>NUCLEOTIDE SEQUENCE [LARGE SCALE GENOMIC DNA]</scope>
    <source>
        <strain evidence="2 3">HJL G12</strain>
    </source>
</reference>
<gene>
    <name evidence="2" type="ORF">GRF59_19850</name>
</gene>
<accession>A0A7X3LJY2</accession>
<dbReference type="PANTHER" id="PTHR33121">
    <property type="entry name" value="CYCLIC DI-GMP PHOSPHODIESTERASE PDEF"/>
    <property type="match status" value="1"/>
</dbReference>
<dbReference type="EMBL" id="WUBI01000003">
    <property type="protein sequence ID" value="MWV45874.1"/>
    <property type="molecule type" value="Genomic_DNA"/>
</dbReference>
<evidence type="ECO:0000313" key="3">
    <source>
        <dbReference type="Proteomes" id="UP000460318"/>
    </source>
</evidence>
<dbReference type="InterPro" id="IPR050706">
    <property type="entry name" value="Cyclic-di-GMP_PDE-like"/>
</dbReference>
<organism evidence="2 3">
    <name type="scientific">Paenibacillus dendrobii</name>
    <dbReference type="NCBI Taxonomy" id="2691084"/>
    <lineage>
        <taxon>Bacteria</taxon>
        <taxon>Bacillati</taxon>
        <taxon>Bacillota</taxon>
        <taxon>Bacilli</taxon>
        <taxon>Bacillales</taxon>
        <taxon>Paenibacillaceae</taxon>
        <taxon>Paenibacillus</taxon>
    </lineage>
</organism>
<dbReference type="SUPFAM" id="SSF141868">
    <property type="entry name" value="EAL domain-like"/>
    <property type="match status" value="1"/>
</dbReference>
<keyword evidence="3" id="KW-1185">Reference proteome</keyword>
<dbReference type="GO" id="GO:0071111">
    <property type="term" value="F:cyclic-guanylate-specific phosphodiesterase activity"/>
    <property type="evidence" value="ECO:0007669"/>
    <property type="project" value="InterPro"/>
</dbReference>
<dbReference type="CDD" id="cd01948">
    <property type="entry name" value="EAL"/>
    <property type="match status" value="1"/>
</dbReference>
<dbReference type="InterPro" id="IPR035919">
    <property type="entry name" value="EAL_sf"/>
</dbReference>
<dbReference type="PROSITE" id="PS50883">
    <property type="entry name" value="EAL"/>
    <property type="match status" value="1"/>
</dbReference>
<dbReference type="Proteomes" id="UP000460318">
    <property type="component" value="Unassembled WGS sequence"/>
</dbReference>
<dbReference type="SMART" id="SM00052">
    <property type="entry name" value="EAL"/>
    <property type="match status" value="1"/>
</dbReference>
<sequence>MSCSGCAPIQPVEDQGRVRFKPSHHLVSAIIHEKRLAPEIDAEDTVVVSYDTKDELLELLHRMYMLPAEIIEATSLSITGRGRDESSSQWVSLSQMRARMNHFNVVDIIQQGQFSSHMQPIVDISEKIIGFEFLLRPAPNGVMFQPYHLFEIARETGMHSFLDRAARISAIETSAEWLPRGIKRFINFLPSSIYNPEYCLSHTFKTIDRLHLDPEDFVFEVVETERIDNMDHLLQIFKAYRDHGMKVALDDVGSGYSTMEVMSMLKPDYVKIDRSLIDCCDQDAAKREKILNIIDRAEKFGGQVLAEGIERREEFDFCRNSGIHLAQGYLFGKPSDRPPFDALRAV</sequence>
<evidence type="ECO:0000259" key="1">
    <source>
        <dbReference type="PROSITE" id="PS50883"/>
    </source>
</evidence>
<evidence type="ECO:0000313" key="2">
    <source>
        <dbReference type="EMBL" id="MWV45874.1"/>
    </source>
</evidence>